<proteinExistence type="predicted"/>
<gene>
    <name evidence="1" type="ORF">PHYBOEH_005883</name>
</gene>
<evidence type="ECO:0000313" key="1">
    <source>
        <dbReference type="EMBL" id="KAG7394057.1"/>
    </source>
</evidence>
<keyword evidence="2" id="KW-1185">Reference proteome</keyword>
<evidence type="ECO:0000313" key="2">
    <source>
        <dbReference type="Proteomes" id="UP000693981"/>
    </source>
</evidence>
<dbReference type="AlphaFoldDB" id="A0A8T1WJE9"/>
<reference evidence="1" key="1">
    <citation type="submission" date="2021-02" db="EMBL/GenBank/DDBJ databases">
        <authorList>
            <person name="Palmer J.M."/>
        </authorList>
    </citation>
    <scope>NUCLEOTIDE SEQUENCE</scope>
    <source>
        <strain evidence="1">SCRP23</strain>
    </source>
</reference>
<organism evidence="1 2">
    <name type="scientific">Phytophthora boehmeriae</name>
    <dbReference type="NCBI Taxonomy" id="109152"/>
    <lineage>
        <taxon>Eukaryota</taxon>
        <taxon>Sar</taxon>
        <taxon>Stramenopiles</taxon>
        <taxon>Oomycota</taxon>
        <taxon>Peronosporomycetes</taxon>
        <taxon>Peronosporales</taxon>
        <taxon>Peronosporaceae</taxon>
        <taxon>Phytophthora</taxon>
    </lineage>
</organism>
<accession>A0A8T1WJE9</accession>
<dbReference type="EMBL" id="JAGDFL010000305">
    <property type="protein sequence ID" value="KAG7394057.1"/>
    <property type="molecule type" value="Genomic_DNA"/>
</dbReference>
<name>A0A8T1WJE9_9STRA</name>
<dbReference type="Proteomes" id="UP000693981">
    <property type="component" value="Unassembled WGS sequence"/>
</dbReference>
<protein>
    <submittedName>
        <fullName evidence="1">Uncharacterized protein</fullName>
    </submittedName>
</protein>
<dbReference type="OrthoDB" id="90143at2759"/>
<sequence length="189" mass="21580">MSMKDSWPTGVMQPVAFSLAAVLEVDKKGKTTNQAMTVDADNIEELTRLINFVEPELGFRFFSSRNERREPLNAVEAHWRGIKVHQGTGETSCSFCTDFERSSMYKFLRQYEDSEAYLLGHCSEIYQPLKKFMLQHLKHVRYVRPARGWNDGDVRGSSSKRQFQDLIAGFTPAGVLCGVYVRARDAKSE</sequence>
<comment type="caution">
    <text evidence="1">The sequence shown here is derived from an EMBL/GenBank/DDBJ whole genome shotgun (WGS) entry which is preliminary data.</text>
</comment>